<dbReference type="Gene3D" id="3.20.20.140">
    <property type="entry name" value="Metal-dependent hydrolases"/>
    <property type="match status" value="1"/>
</dbReference>
<evidence type="ECO:0000313" key="2">
    <source>
        <dbReference type="EMBL" id="SVD76968.1"/>
    </source>
</evidence>
<sequence length="244" mass="26230">VQYNLADLHTHSRCSDGLRTPTEAVQEGIAAGVRVLSLTDHDTVEGIAEAVEAGRQHSVDVIPGVELSAHVLDREVHLLAYFIDTDSPQLRSHTEILHGLRHERGAAIVDRLNQLGVPVTMKEVLSRSGNSPLGRPHIAAALVGHGAVLSEEEAFVRFIGDRRPAHVPKPRTPADGVIELIHAVGGVAVLAHPGLSTSDAILEKLAWVGLDGIEVYHPSHQPPQIEHYHEVVKHYGLLPSGGSD</sequence>
<dbReference type="InterPro" id="IPR003141">
    <property type="entry name" value="Pol/His_phosphatase_N"/>
</dbReference>
<dbReference type="AlphaFoldDB" id="A0A382Y392"/>
<feature type="domain" description="Polymerase/histidinol phosphatase N-terminal" evidence="1">
    <location>
        <begin position="6"/>
        <end position="71"/>
    </location>
</feature>
<name>A0A382Y392_9ZZZZ</name>
<dbReference type="CDD" id="cd07438">
    <property type="entry name" value="PHP_HisPPase_AMP"/>
    <property type="match status" value="1"/>
</dbReference>
<dbReference type="Pfam" id="PF02811">
    <property type="entry name" value="PHP"/>
    <property type="match status" value="1"/>
</dbReference>
<feature type="non-terminal residue" evidence="2">
    <location>
        <position position="244"/>
    </location>
</feature>
<dbReference type="EMBL" id="UINC01172082">
    <property type="protein sequence ID" value="SVD76968.1"/>
    <property type="molecule type" value="Genomic_DNA"/>
</dbReference>
<dbReference type="PANTHER" id="PTHR42924:SF3">
    <property type="entry name" value="POLYMERASE_HISTIDINOL PHOSPHATASE N-TERMINAL DOMAIN-CONTAINING PROTEIN"/>
    <property type="match status" value="1"/>
</dbReference>
<proteinExistence type="predicted"/>
<dbReference type="InterPro" id="IPR016195">
    <property type="entry name" value="Pol/histidinol_Pase-like"/>
</dbReference>
<dbReference type="InterPro" id="IPR004013">
    <property type="entry name" value="PHP_dom"/>
</dbReference>
<dbReference type="SMART" id="SM00481">
    <property type="entry name" value="POLIIIAc"/>
    <property type="match status" value="1"/>
</dbReference>
<evidence type="ECO:0000259" key="1">
    <source>
        <dbReference type="SMART" id="SM00481"/>
    </source>
</evidence>
<dbReference type="GO" id="GO:0035312">
    <property type="term" value="F:5'-3' DNA exonuclease activity"/>
    <property type="evidence" value="ECO:0007669"/>
    <property type="project" value="TreeGrafter"/>
</dbReference>
<dbReference type="InterPro" id="IPR052018">
    <property type="entry name" value="PHP_domain"/>
</dbReference>
<reference evidence="2" key="1">
    <citation type="submission" date="2018-05" db="EMBL/GenBank/DDBJ databases">
        <authorList>
            <person name="Lanie J.A."/>
            <person name="Ng W.-L."/>
            <person name="Kazmierczak K.M."/>
            <person name="Andrzejewski T.M."/>
            <person name="Davidsen T.M."/>
            <person name="Wayne K.J."/>
            <person name="Tettelin H."/>
            <person name="Glass J.I."/>
            <person name="Rusch D."/>
            <person name="Podicherti R."/>
            <person name="Tsui H.-C.T."/>
            <person name="Winkler M.E."/>
        </authorList>
    </citation>
    <scope>NUCLEOTIDE SEQUENCE</scope>
</reference>
<accession>A0A382Y392</accession>
<dbReference type="Gene3D" id="1.10.150.650">
    <property type="match status" value="1"/>
</dbReference>
<protein>
    <recommendedName>
        <fullName evidence="1">Polymerase/histidinol phosphatase N-terminal domain-containing protein</fullName>
    </recommendedName>
</protein>
<gene>
    <name evidence="2" type="ORF">METZ01_LOCUS429822</name>
</gene>
<organism evidence="2">
    <name type="scientific">marine metagenome</name>
    <dbReference type="NCBI Taxonomy" id="408172"/>
    <lineage>
        <taxon>unclassified sequences</taxon>
        <taxon>metagenomes</taxon>
        <taxon>ecological metagenomes</taxon>
    </lineage>
</organism>
<dbReference type="SUPFAM" id="SSF89550">
    <property type="entry name" value="PHP domain-like"/>
    <property type="match status" value="1"/>
</dbReference>
<dbReference type="GO" id="GO:0004534">
    <property type="term" value="F:5'-3' RNA exonuclease activity"/>
    <property type="evidence" value="ECO:0007669"/>
    <property type="project" value="TreeGrafter"/>
</dbReference>
<dbReference type="PANTHER" id="PTHR42924">
    <property type="entry name" value="EXONUCLEASE"/>
    <property type="match status" value="1"/>
</dbReference>
<feature type="non-terminal residue" evidence="2">
    <location>
        <position position="1"/>
    </location>
</feature>